<evidence type="ECO:0000256" key="4">
    <source>
        <dbReference type="ARBA" id="ARBA00022912"/>
    </source>
</evidence>
<evidence type="ECO:0000259" key="6">
    <source>
        <dbReference type="PROSITE" id="PS50054"/>
    </source>
</evidence>
<keyword evidence="3" id="KW-0378">Hydrolase</keyword>
<evidence type="ECO:0000259" key="8">
    <source>
        <dbReference type="PROSITE" id="PS50206"/>
    </source>
</evidence>
<dbReference type="PANTHER" id="PTHR10159">
    <property type="entry name" value="DUAL SPECIFICITY PROTEIN PHOSPHATASE"/>
    <property type="match status" value="1"/>
</dbReference>
<keyword evidence="4" id="KW-0904">Protein phosphatase</keyword>
<feature type="domain" description="Tyrosine specific protein phosphatases" evidence="7">
    <location>
        <begin position="260"/>
        <end position="318"/>
    </location>
</feature>
<organism evidence="10">
    <name type="scientific">Salpingoeca rosetta (strain ATCC 50818 / BSB-021)</name>
    <dbReference type="NCBI Taxonomy" id="946362"/>
    <lineage>
        <taxon>Eukaryota</taxon>
        <taxon>Choanoflagellata</taxon>
        <taxon>Craspedida</taxon>
        <taxon>Salpingoecidae</taxon>
        <taxon>Salpingoeca</taxon>
    </lineage>
</organism>
<sequence>MPPPPPPGPPPPPPPPPVSSSSTPVVNASGGKAIQDLIAEKQAMVEAITPVRPKTPPPREPDKLVDVHFDSLSCVQLFNKLQFGSQLLVLDCRDAQSFDKLHVRSAVNWDCVKHQSLLDLEEKVPRLFFRRQYHVILYDDGSSLESPSDRLKSAMDILVADQRTQQTVRVLSGGLAAFSRSYPFLVKGTDEFNDAEYPSEIIDGFLFLGNWETANNRRVLRDLEITRVVNATDSCDMPFKGDLEYLHCPLDDHAEADISAHFDDCLAFLCRAKKDSERVLIHCKMGMSRSPALVILWLMHKHNLSLREATELVRERRPYINPNPGFLLQLGRREVELFGETTIRFPSTDNITMATPYEWRQPDGSWVTRVVIR</sequence>
<dbReference type="OMA" id="AYHWSLA"/>
<dbReference type="PROSITE" id="PS00383">
    <property type="entry name" value="TYR_PHOSPHATASE_1"/>
    <property type="match status" value="1"/>
</dbReference>
<dbReference type="SUPFAM" id="SSF52821">
    <property type="entry name" value="Rhodanese/Cell cycle control phosphatase"/>
    <property type="match status" value="1"/>
</dbReference>
<dbReference type="InterPro" id="IPR020422">
    <property type="entry name" value="TYR_PHOSPHATASE_DUAL_dom"/>
</dbReference>
<dbReference type="SMART" id="SM00195">
    <property type="entry name" value="DSPc"/>
    <property type="match status" value="1"/>
</dbReference>
<evidence type="ECO:0000256" key="3">
    <source>
        <dbReference type="ARBA" id="ARBA00022801"/>
    </source>
</evidence>
<dbReference type="AlphaFoldDB" id="F2USC9"/>
<dbReference type="Pfam" id="PF00581">
    <property type="entry name" value="Rhodanese"/>
    <property type="match status" value="1"/>
</dbReference>
<dbReference type="InterPro" id="IPR000387">
    <property type="entry name" value="Tyr_Pase_dom"/>
</dbReference>
<dbReference type="OrthoDB" id="10252009at2759"/>
<dbReference type="EMBL" id="GL832994">
    <property type="protein sequence ID" value="EGD81038.1"/>
    <property type="molecule type" value="Genomic_DNA"/>
</dbReference>
<dbReference type="GO" id="GO:0005737">
    <property type="term" value="C:cytoplasm"/>
    <property type="evidence" value="ECO:0007669"/>
    <property type="project" value="TreeGrafter"/>
</dbReference>
<proteinExistence type="inferred from homology"/>
<accession>F2USC9</accession>
<dbReference type="SUPFAM" id="SSF52799">
    <property type="entry name" value="(Phosphotyrosine protein) phosphatases II"/>
    <property type="match status" value="1"/>
</dbReference>
<dbReference type="GeneID" id="16068436"/>
<dbReference type="STRING" id="946362.F2USC9"/>
<feature type="compositionally biased region" description="Pro residues" evidence="5">
    <location>
        <begin position="1"/>
        <end position="18"/>
    </location>
</feature>
<dbReference type="Gene3D" id="3.40.250.10">
    <property type="entry name" value="Rhodanese-like domain"/>
    <property type="match status" value="1"/>
</dbReference>
<dbReference type="KEGG" id="sre:PTSG_10981"/>
<dbReference type="EC" id="3.1.3.48" evidence="2"/>
<feature type="region of interest" description="Disordered" evidence="5">
    <location>
        <begin position="1"/>
        <end position="30"/>
    </location>
</feature>
<dbReference type="PANTHER" id="PTHR10159:SF525">
    <property type="entry name" value="MAP KINASE PHOSPHATASE WITH LEUCINE-RICH REPEATS PROTEIN 3"/>
    <property type="match status" value="1"/>
</dbReference>
<dbReference type="eggNOG" id="KOG1716">
    <property type="taxonomic scope" value="Eukaryota"/>
</dbReference>
<dbReference type="InterPro" id="IPR016130">
    <property type="entry name" value="Tyr_Pase_AS"/>
</dbReference>
<protein>
    <recommendedName>
        <fullName evidence="2">protein-tyrosine-phosphatase</fullName>
        <ecNumber evidence="2">3.1.3.48</ecNumber>
    </recommendedName>
</protein>
<dbReference type="Proteomes" id="UP000007799">
    <property type="component" value="Unassembled WGS sequence"/>
</dbReference>
<dbReference type="InterPro" id="IPR036873">
    <property type="entry name" value="Rhodanese-like_dom_sf"/>
</dbReference>
<dbReference type="InterPro" id="IPR001763">
    <property type="entry name" value="Rhodanese-like_dom"/>
</dbReference>
<dbReference type="InParanoid" id="F2USC9"/>
<gene>
    <name evidence="9" type="ORF">PTSG_10981</name>
</gene>
<dbReference type="CDD" id="cd14498">
    <property type="entry name" value="DSP"/>
    <property type="match status" value="1"/>
</dbReference>
<dbReference type="InterPro" id="IPR029021">
    <property type="entry name" value="Prot-tyrosine_phosphatase-like"/>
</dbReference>
<evidence type="ECO:0000256" key="1">
    <source>
        <dbReference type="ARBA" id="ARBA00008601"/>
    </source>
</evidence>
<evidence type="ECO:0000256" key="2">
    <source>
        <dbReference type="ARBA" id="ARBA00013064"/>
    </source>
</evidence>
<evidence type="ECO:0000256" key="5">
    <source>
        <dbReference type="SAM" id="MobiDB-lite"/>
    </source>
</evidence>
<evidence type="ECO:0000313" key="9">
    <source>
        <dbReference type="EMBL" id="EGD81038.1"/>
    </source>
</evidence>
<dbReference type="PROSITE" id="PS50054">
    <property type="entry name" value="TYR_PHOSPHATASE_DUAL"/>
    <property type="match status" value="1"/>
</dbReference>
<feature type="domain" description="Tyrosine-protein phosphatase" evidence="6">
    <location>
        <begin position="197"/>
        <end position="339"/>
    </location>
</feature>
<dbReference type="GO" id="GO:0004725">
    <property type="term" value="F:protein tyrosine phosphatase activity"/>
    <property type="evidence" value="ECO:0007669"/>
    <property type="project" value="UniProtKB-EC"/>
</dbReference>
<keyword evidence="10" id="KW-1185">Reference proteome</keyword>
<comment type="similarity">
    <text evidence="1">Belongs to the protein-tyrosine phosphatase family. Non-receptor class dual specificity subfamily.</text>
</comment>
<reference evidence="9" key="1">
    <citation type="submission" date="2009-08" db="EMBL/GenBank/DDBJ databases">
        <title>Annotation of Salpingoeca rosetta.</title>
        <authorList>
            <consortium name="The Broad Institute Genome Sequencing Platform"/>
            <person name="Russ C."/>
            <person name="Cuomo C."/>
            <person name="Burger G."/>
            <person name="Gray M.W."/>
            <person name="Holland P.W.H."/>
            <person name="King N."/>
            <person name="Lang F.B.F."/>
            <person name="Roger A.J."/>
            <person name="Ruiz-Trillo I."/>
            <person name="Young S.K."/>
            <person name="Zeng Q."/>
            <person name="Gargeya S."/>
            <person name="Alvarado L."/>
            <person name="Berlin A."/>
            <person name="Chapman S.B."/>
            <person name="Chen Z."/>
            <person name="Freedman E."/>
            <person name="Gellesch M."/>
            <person name="Goldberg J."/>
            <person name="Griggs A."/>
            <person name="Gujja S."/>
            <person name="Heilman E."/>
            <person name="Heiman D."/>
            <person name="Howarth C."/>
            <person name="Mehta T."/>
            <person name="Neiman D."/>
            <person name="Pearson M."/>
            <person name="Roberts A."/>
            <person name="Saif S."/>
            <person name="Shea T."/>
            <person name="Shenoy N."/>
            <person name="Sisk P."/>
            <person name="Stolte C."/>
            <person name="Sykes S."/>
            <person name="White J."/>
            <person name="Yandava C."/>
            <person name="Haas B."/>
            <person name="Nusbaum C."/>
            <person name="Birren B."/>
        </authorList>
    </citation>
    <scope>NUCLEOTIDE SEQUENCE [LARGE SCALE GENOMIC DNA]</scope>
    <source>
        <strain evidence="9">ATCC 50818</strain>
    </source>
</reference>
<name>F2USC9_SALR5</name>
<evidence type="ECO:0000313" key="10">
    <source>
        <dbReference type="Proteomes" id="UP000007799"/>
    </source>
</evidence>
<dbReference type="Pfam" id="PF00782">
    <property type="entry name" value="DSPc"/>
    <property type="match status" value="1"/>
</dbReference>
<evidence type="ECO:0000259" key="7">
    <source>
        <dbReference type="PROSITE" id="PS50056"/>
    </source>
</evidence>
<dbReference type="PROSITE" id="PS50206">
    <property type="entry name" value="RHODANESE_3"/>
    <property type="match status" value="1"/>
</dbReference>
<dbReference type="Gene3D" id="3.90.190.10">
    <property type="entry name" value="Protein tyrosine phosphatase superfamily"/>
    <property type="match status" value="1"/>
</dbReference>
<feature type="domain" description="Rhodanese" evidence="8">
    <location>
        <begin position="83"/>
        <end position="187"/>
    </location>
</feature>
<dbReference type="InterPro" id="IPR000340">
    <property type="entry name" value="Dual-sp_phosphatase_cat-dom"/>
</dbReference>
<dbReference type="RefSeq" id="XP_004987908.1">
    <property type="nucleotide sequence ID" value="XM_004987851.1"/>
</dbReference>
<dbReference type="PROSITE" id="PS50056">
    <property type="entry name" value="TYR_PHOSPHATASE_2"/>
    <property type="match status" value="1"/>
</dbReference>
<dbReference type="GO" id="GO:0043409">
    <property type="term" value="P:negative regulation of MAPK cascade"/>
    <property type="evidence" value="ECO:0007669"/>
    <property type="project" value="TreeGrafter"/>
</dbReference>